<name>A0A4C1Y0N3_EUMVA</name>
<keyword evidence="1" id="KW-0732">Signal</keyword>
<dbReference type="AlphaFoldDB" id="A0A4C1Y0N3"/>
<dbReference type="EMBL" id="BGZK01001053">
    <property type="protein sequence ID" value="GBP69811.1"/>
    <property type="molecule type" value="Genomic_DNA"/>
</dbReference>
<evidence type="ECO:0008006" key="4">
    <source>
        <dbReference type="Google" id="ProtNLM"/>
    </source>
</evidence>
<feature type="chain" id="PRO_5020039105" description="Secreted protein" evidence="1">
    <location>
        <begin position="20"/>
        <end position="94"/>
    </location>
</feature>
<evidence type="ECO:0000313" key="2">
    <source>
        <dbReference type="EMBL" id="GBP69811.1"/>
    </source>
</evidence>
<organism evidence="2 3">
    <name type="scientific">Eumeta variegata</name>
    <name type="common">Bagworm moth</name>
    <name type="synonym">Eumeta japonica</name>
    <dbReference type="NCBI Taxonomy" id="151549"/>
    <lineage>
        <taxon>Eukaryota</taxon>
        <taxon>Metazoa</taxon>
        <taxon>Ecdysozoa</taxon>
        <taxon>Arthropoda</taxon>
        <taxon>Hexapoda</taxon>
        <taxon>Insecta</taxon>
        <taxon>Pterygota</taxon>
        <taxon>Neoptera</taxon>
        <taxon>Endopterygota</taxon>
        <taxon>Lepidoptera</taxon>
        <taxon>Glossata</taxon>
        <taxon>Ditrysia</taxon>
        <taxon>Tineoidea</taxon>
        <taxon>Psychidae</taxon>
        <taxon>Oiketicinae</taxon>
        <taxon>Eumeta</taxon>
    </lineage>
</organism>
<evidence type="ECO:0000256" key="1">
    <source>
        <dbReference type="SAM" id="SignalP"/>
    </source>
</evidence>
<evidence type="ECO:0000313" key="3">
    <source>
        <dbReference type="Proteomes" id="UP000299102"/>
    </source>
</evidence>
<dbReference type="Proteomes" id="UP000299102">
    <property type="component" value="Unassembled WGS sequence"/>
</dbReference>
<protein>
    <recommendedName>
        <fullName evidence="4">Secreted protein</fullName>
    </recommendedName>
</protein>
<feature type="signal peptide" evidence="1">
    <location>
        <begin position="1"/>
        <end position="19"/>
    </location>
</feature>
<reference evidence="2 3" key="1">
    <citation type="journal article" date="2019" name="Commun. Biol.">
        <title>The bagworm genome reveals a unique fibroin gene that provides high tensile strength.</title>
        <authorList>
            <person name="Kono N."/>
            <person name="Nakamura H."/>
            <person name="Ohtoshi R."/>
            <person name="Tomita M."/>
            <person name="Numata K."/>
            <person name="Arakawa K."/>
        </authorList>
    </citation>
    <scope>NUCLEOTIDE SEQUENCE [LARGE SCALE GENOMIC DNA]</scope>
</reference>
<dbReference type="OrthoDB" id="426210at2759"/>
<keyword evidence="3" id="KW-1185">Reference proteome</keyword>
<proteinExistence type="predicted"/>
<accession>A0A4C1Y0N3</accession>
<gene>
    <name evidence="2" type="ORF">EVAR_51974_1</name>
</gene>
<comment type="caution">
    <text evidence="2">The sequence shown here is derived from an EMBL/GenBank/DDBJ whole genome shotgun (WGS) entry which is preliminary data.</text>
</comment>
<sequence>MVGSIFRLWLAVAVKRAFTFTIVKCKICLKESYSGQFHKLIVRPTHDCAALNDMLCYRAPYRTQQEARLHQLFAINRCRTAAGARSLMRRLVDA</sequence>